<dbReference type="InterPro" id="IPR055355">
    <property type="entry name" value="ZP-C"/>
</dbReference>
<evidence type="ECO:0000256" key="3">
    <source>
        <dbReference type="PROSITE-ProRule" id="PRU00302"/>
    </source>
</evidence>
<dbReference type="Gene3D" id="2.60.40.4100">
    <property type="entry name" value="Zona pellucida, ZP-C domain"/>
    <property type="match status" value="1"/>
</dbReference>
<dbReference type="GeneID" id="584707"/>
<feature type="transmembrane region" description="Helical" evidence="4">
    <location>
        <begin position="734"/>
        <end position="755"/>
    </location>
</feature>
<dbReference type="PANTHER" id="PTHR11576">
    <property type="entry name" value="ZONA PELLUCIDA SPERM-BINDING PROTEIN 3"/>
    <property type="match status" value="1"/>
</dbReference>
<dbReference type="Gene3D" id="2.10.70.10">
    <property type="entry name" value="Complement Module, domain 1"/>
    <property type="match status" value="3"/>
</dbReference>
<evidence type="ECO:0000259" key="5">
    <source>
        <dbReference type="PROSITE" id="PS50026"/>
    </source>
</evidence>
<sequence length="775" mass="83203">MGPQSSCPFCSNATGQEHALTIIQLRVPSFFLTSFFLLHFQGCEDPGTPAFGSRSGTFDDGDVLTFECFFADFTLIGESTLTCNNGQYNDDAPVCKVRCDPLSDQSDCPGGVPCNAEGFCEIDPCGPQPELPSCSIEFCTSFGPNFALAFCDPCGPQPELPSCSIEFCTSFGPDFASDFCQGCEDPGTPAFGSRSGTFEHGDVLTFECFEGFTLIGESTLTCNNGQYNDDAPVCKVPCDPPAPSLCFVGAPCGADGVCPIDPCGPQPEFPSCSIEFCTSFGPSFALDFCDRCGPQPELPSCSIEFCTSFGPDFASDFCQGCEDPGTPAFGSRSGTFEHGDVLTFECFEGFTLIGESTLTCNNGQYDDGAPVCKVPCDPPNDPSQCPGGGVHTCDAEDFCLIDACNSSTCFNGATCEQGFCTCAAGFEGTTCEVKLTYVECGTSSMIVNIAKQLVPGDASAVHFLDQSCSGVDSSSTEITLTTNYNECGTILEEDNTTITFFNVITYSKPDPEAGTEITRNYQMQVKVECCLNKEEVISGSFRPQLGEVSFSDKGSGDFSLRLERFQKNAFVDLELDTSSVVWHYKDLFFAVRLESVQDVGVVIDRCWATASEDSETTPQHSLISSGCPEDDTVAINRSLGLHREGFSLKSFAFVGDYTEVYIHCSVKVCRAAEAQEIRDAGCPSEDEPPNGQTPLRKRRSLSVMSTQTISNGPIHIRRSTSDMATNDLSSYNPFAVLLLGMIATLVAMAIMMGVVKLVRILPDISGYQQVPFEGI</sequence>
<keyword evidence="3" id="KW-0768">Sushi</keyword>
<dbReference type="PROSITE" id="PS01186">
    <property type="entry name" value="EGF_2"/>
    <property type="match status" value="1"/>
</dbReference>
<dbReference type="InterPro" id="IPR042235">
    <property type="entry name" value="ZP-C_dom"/>
</dbReference>
<accession>A0A7M7NV63</accession>
<keyword evidence="4" id="KW-0472">Membrane</keyword>
<dbReference type="PROSITE" id="PS00022">
    <property type="entry name" value="EGF_1"/>
    <property type="match status" value="1"/>
</dbReference>
<dbReference type="PANTHER" id="PTHR11576:SF22">
    <property type="entry name" value="ONCOPROTEIN INDUCED TRANSCRIPT 3"/>
    <property type="match status" value="1"/>
</dbReference>
<dbReference type="Proteomes" id="UP000007110">
    <property type="component" value="Unassembled WGS sequence"/>
</dbReference>
<dbReference type="PROSITE" id="PS50026">
    <property type="entry name" value="EGF_3"/>
    <property type="match status" value="1"/>
</dbReference>
<dbReference type="Pfam" id="PF23344">
    <property type="entry name" value="ZP-N"/>
    <property type="match status" value="1"/>
</dbReference>
<dbReference type="InterPro" id="IPR000436">
    <property type="entry name" value="Sushi_SCR_CCP_dom"/>
</dbReference>
<dbReference type="Gene3D" id="2.60.40.3210">
    <property type="entry name" value="Zona pellucida, ZP-N domain"/>
    <property type="match status" value="1"/>
</dbReference>
<dbReference type="OrthoDB" id="2015116at2759"/>
<dbReference type="InParanoid" id="A0A7M7NV63"/>
<reference evidence="8" key="2">
    <citation type="submission" date="2021-01" db="UniProtKB">
        <authorList>
            <consortium name="EnsemblMetazoa"/>
        </authorList>
    </citation>
    <scope>IDENTIFICATION</scope>
</reference>
<evidence type="ECO:0000256" key="1">
    <source>
        <dbReference type="ARBA" id="ARBA00023157"/>
    </source>
</evidence>
<dbReference type="SMART" id="SM00241">
    <property type="entry name" value="ZP"/>
    <property type="match status" value="1"/>
</dbReference>
<dbReference type="PROSITE" id="PS51034">
    <property type="entry name" value="ZP_2"/>
    <property type="match status" value="1"/>
</dbReference>
<feature type="domain" description="EGF-like" evidence="5">
    <location>
        <begin position="400"/>
        <end position="432"/>
    </location>
</feature>
<dbReference type="SMART" id="SM00032">
    <property type="entry name" value="CCP"/>
    <property type="match status" value="3"/>
</dbReference>
<feature type="disulfide bond" evidence="3">
    <location>
        <begin position="68"/>
        <end position="95"/>
    </location>
</feature>
<evidence type="ECO:0000256" key="4">
    <source>
        <dbReference type="SAM" id="Phobius"/>
    </source>
</evidence>
<dbReference type="EnsemblMetazoa" id="XM_030986346">
    <property type="protein sequence ID" value="XP_030842206"/>
    <property type="gene ID" value="LOC584707"/>
</dbReference>
<dbReference type="InterPro" id="IPR055356">
    <property type="entry name" value="ZP-N"/>
</dbReference>
<evidence type="ECO:0000259" key="7">
    <source>
        <dbReference type="PROSITE" id="PS51034"/>
    </source>
</evidence>
<dbReference type="KEGG" id="spu:584707"/>
<dbReference type="InterPro" id="IPR001507">
    <property type="entry name" value="ZP_dom"/>
</dbReference>
<keyword evidence="1 2" id="KW-1015">Disulfide bond</keyword>
<dbReference type="PROSITE" id="PS50923">
    <property type="entry name" value="SUSHI"/>
    <property type="match status" value="3"/>
</dbReference>
<proteinExistence type="predicted"/>
<feature type="domain" description="Sushi" evidence="6">
    <location>
        <begin position="41"/>
        <end position="97"/>
    </location>
</feature>
<reference evidence="9" key="1">
    <citation type="submission" date="2015-02" db="EMBL/GenBank/DDBJ databases">
        <title>Genome sequencing for Strongylocentrotus purpuratus.</title>
        <authorList>
            <person name="Murali S."/>
            <person name="Liu Y."/>
            <person name="Vee V."/>
            <person name="English A."/>
            <person name="Wang M."/>
            <person name="Skinner E."/>
            <person name="Han Y."/>
            <person name="Muzny D.M."/>
            <person name="Worley K.C."/>
            <person name="Gibbs R.A."/>
        </authorList>
    </citation>
    <scope>NUCLEOTIDE SEQUENCE</scope>
</reference>
<evidence type="ECO:0000313" key="8">
    <source>
        <dbReference type="EnsemblMetazoa" id="XP_030842206"/>
    </source>
</evidence>
<dbReference type="Pfam" id="PF00100">
    <property type="entry name" value="Zona_pellucida"/>
    <property type="match status" value="1"/>
</dbReference>
<feature type="domain" description="ZP" evidence="7">
    <location>
        <begin position="439"/>
        <end position="689"/>
    </location>
</feature>
<evidence type="ECO:0000256" key="2">
    <source>
        <dbReference type="PROSITE-ProRule" id="PRU00076"/>
    </source>
</evidence>
<dbReference type="AlphaFoldDB" id="A0A7M7NV63"/>
<evidence type="ECO:0000313" key="9">
    <source>
        <dbReference type="Proteomes" id="UP000007110"/>
    </source>
</evidence>
<dbReference type="InterPro" id="IPR000742">
    <property type="entry name" value="EGF"/>
</dbReference>
<dbReference type="Pfam" id="PF00084">
    <property type="entry name" value="Sushi"/>
    <property type="match status" value="2"/>
</dbReference>
<feature type="disulfide bond" evidence="2">
    <location>
        <begin position="422"/>
        <end position="431"/>
    </location>
</feature>
<name>A0A7M7NV63_STRPU</name>
<feature type="domain" description="Sushi" evidence="6">
    <location>
        <begin position="319"/>
        <end position="374"/>
    </location>
</feature>
<keyword evidence="2" id="KW-0245">EGF-like domain</keyword>
<dbReference type="SUPFAM" id="SSF57535">
    <property type="entry name" value="Complement control module/SCR domain"/>
    <property type="match status" value="3"/>
</dbReference>
<keyword evidence="9" id="KW-1185">Reference proteome</keyword>
<keyword evidence="4" id="KW-1133">Transmembrane helix</keyword>
<comment type="caution">
    <text evidence="2">Lacks conserved residue(s) required for the propagation of feature annotation.</text>
</comment>
<organism evidence="8 9">
    <name type="scientific">Strongylocentrotus purpuratus</name>
    <name type="common">Purple sea urchin</name>
    <dbReference type="NCBI Taxonomy" id="7668"/>
    <lineage>
        <taxon>Eukaryota</taxon>
        <taxon>Metazoa</taxon>
        <taxon>Echinodermata</taxon>
        <taxon>Eleutherozoa</taxon>
        <taxon>Echinozoa</taxon>
        <taxon>Echinoidea</taxon>
        <taxon>Euechinoidea</taxon>
        <taxon>Echinacea</taxon>
        <taxon>Camarodonta</taxon>
        <taxon>Echinidea</taxon>
        <taxon>Strongylocentrotidae</taxon>
        <taxon>Strongylocentrotus</taxon>
    </lineage>
</organism>
<evidence type="ECO:0000259" key="6">
    <source>
        <dbReference type="PROSITE" id="PS50923"/>
    </source>
</evidence>
<dbReference type="RefSeq" id="XP_030842206.1">
    <property type="nucleotide sequence ID" value="XM_030986346.1"/>
</dbReference>
<keyword evidence="4" id="KW-0812">Transmembrane</keyword>
<feature type="domain" description="Sushi" evidence="6">
    <location>
        <begin position="181"/>
        <end position="236"/>
    </location>
</feature>
<dbReference type="CDD" id="cd00033">
    <property type="entry name" value="CCP"/>
    <property type="match status" value="3"/>
</dbReference>
<dbReference type="Gene3D" id="2.10.25.10">
    <property type="entry name" value="Laminin"/>
    <property type="match status" value="1"/>
</dbReference>
<dbReference type="InterPro" id="IPR035976">
    <property type="entry name" value="Sushi/SCR/CCP_sf"/>
</dbReference>
<protein>
    <submittedName>
        <fullName evidence="8">Uncharacterized protein</fullName>
    </submittedName>
</protein>